<comment type="caution">
    <text evidence="2">The sequence shown here is derived from an EMBL/GenBank/DDBJ whole genome shotgun (WGS) entry which is preliminary data.</text>
</comment>
<evidence type="ECO:0000313" key="2">
    <source>
        <dbReference type="EMBL" id="MET3617432.1"/>
    </source>
</evidence>
<dbReference type="EMBL" id="JBEPMA010000005">
    <property type="protein sequence ID" value="MET3617432.1"/>
    <property type="molecule type" value="Genomic_DNA"/>
</dbReference>
<proteinExistence type="predicted"/>
<dbReference type="Proteomes" id="UP001549162">
    <property type="component" value="Unassembled WGS sequence"/>
</dbReference>
<organism evidence="2 3">
    <name type="scientific">Peptoniphilus olsenii</name>
    <dbReference type="NCBI Taxonomy" id="411570"/>
    <lineage>
        <taxon>Bacteria</taxon>
        <taxon>Bacillati</taxon>
        <taxon>Bacillota</taxon>
        <taxon>Tissierellia</taxon>
        <taxon>Tissierellales</taxon>
        <taxon>Peptoniphilaceae</taxon>
        <taxon>Peptoniphilus</taxon>
    </lineage>
</organism>
<dbReference type="RefSeq" id="WP_354367881.1">
    <property type="nucleotide sequence ID" value="NZ_JBEPMA010000005.1"/>
</dbReference>
<evidence type="ECO:0000313" key="3">
    <source>
        <dbReference type="Proteomes" id="UP001549162"/>
    </source>
</evidence>
<protein>
    <submittedName>
        <fullName evidence="2">Spore germination protein GerM</fullName>
    </submittedName>
</protein>
<dbReference type="PANTHER" id="PTHR36179">
    <property type="entry name" value="LUD_DOM DOMAIN-CONTAINING PROTEIN"/>
    <property type="match status" value="1"/>
</dbReference>
<feature type="domain" description="LUD" evidence="1">
    <location>
        <begin position="5"/>
        <end position="190"/>
    </location>
</feature>
<reference evidence="2 3" key="1">
    <citation type="submission" date="2024-06" db="EMBL/GenBank/DDBJ databases">
        <title>Genomic Encyclopedia of Type Strains, Phase IV (KMG-IV): sequencing the most valuable type-strain genomes for metagenomic binning, comparative biology and taxonomic classification.</title>
        <authorList>
            <person name="Goeker M."/>
        </authorList>
    </citation>
    <scope>NUCLEOTIDE SEQUENCE [LARGE SCALE GENOMIC DNA]</scope>
    <source>
        <strain evidence="2 3">DSM 21460</strain>
    </source>
</reference>
<gene>
    <name evidence="2" type="ORF">ABID14_001063</name>
</gene>
<dbReference type="InterPro" id="IPR003741">
    <property type="entry name" value="LUD_dom"/>
</dbReference>
<accession>A0ABV2J9H4</accession>
<dbReference type="PANTHER" id="PTHR36179:SF2">
    <property type="entry name" value="LUD DOMAIN-CONTAINING PROTEIN"/>
    <property type="match status" value="1"/>
</dbReference>
<name>A0ABV2J9H4_9FIRM</name>
<evidence type="ECO:0000259" key="1">
    <source>
        <dbReference type="Pfam" id="PF02589"/>
    </source>
</evidence>
<keyword evidence="3" id="KW-1185">Reference proteome</keyword>
<dbReference type="Pfam" id="PF02589">
    <property type="entry name" value="LUD_dom"/>
    <property type="match status" value="1"/>
</dbReference>
<sequence>MINLMRTKKSLIQNGFICEIFKNEKELLKHLDYYFKENSSAAIGGSVTIEQLGIYDILKEKNIETFWHWKDDFKGNEDLATRSNIYLTSANAITEDGGLFFVDQIGNRISSICFGHEKVFIIAGRNKLVKSKAEAEERVKNISVPLNTIRHNASVENGEQGDTTTVYSTANMELYLKKNPENRDIYVFLVNVDLGY</sequence>